<name>A8WZN9_CAEBR</name>
<dbReference type="GO" id="GO:0042302">
    <property type="term" value="F:structural constituent of cuticle"/>
    <property type="evidence" value="ECO:0007669"/>
    <property type="project" value="InterPro"/>
</dbReference>
<comment type="subunit">
    <text evidence="1">Collagen polypeptide chains are complexed within the cuticle by disulfide bonds and other types of covalent cross-links.</text>
</comment>
<dbReference type="AlphaFoldDB" id="A8WZN9"/>
<accession>A8WZN9</accession>
<organism evidence="6 7">
    <name type="scientific">Caenorhabditis briggsae</name>
    <dbReference type="NCBI Taxonomy" id="6238"/>
    <lineage>
        <taxon>Eukaryota</taxon>
        <taxon>Metazoa</taxon>
        <taxon>Ecdysozoa</taxon>
        <taxon>Nematoda</taxon>
        <taxon>Chromadorea</taxon>
        <taxon>Rhabditida</taxon>
        <taxon>Rhabditina</taxon>
        <taxon>Rhabditomorpha</taxon>
        <taxon>Rhabditoidea</taxon>
        <taxon>Rhabditidae</taxon>
        <taxon>Peloderinae</taxon>
        <taxon>Caenorhabditis</taxon>
    </lineage>
</organism>
<dbReference type="CTD" id="8576754"/>
<reference evidence="6 7" key="2">
    <citation type="journal article" date="2011" name="PLoS Genet.">
        <title>Caenorhabditis briggsae recombinant inbred line genotypes reveal inter-strain incompatibility and the evolution of recombination.</title>
        <authorList>
            <person name="Ross J.A."/>
            <person name="Koboldt D.C."/>
            <person name="Staisch J.E."/>
            <person name="Chamberlin H.M."/>
            <person name="Gupta B.P."/>
            <person name="Miller R.D."/>
            <person name="Baird S.E."/>
            <person name="Haag E.S."/>
        </authorList>
    </citation>
    <scope>NUCLEOTIDE SEQUENCE [LARGE SCALE GENOMIC DNA]</scope>
    <source>
        <strain evidence="6 7">AF16</strain>
    </source>
</reference>
<evidence type="ECO:0000313" key="6">
    <source>
        <dbReference type="EMBL" id="CAP25849.1"/>
    </source>
</evidence>
<proteinExistence type="predicted"/>
<dbReference type="GeneID" id="8576754"/>
<keyword evidence="7" id="KW-1185">Reference proteome</keyword>
<keyword evidence="4" id="KW-0472">Membrane</keyword>
<feature type="domain" description="Nematode cuticle collagen N-terminal" evidence="5">
    <location>
        <begin position="15"/>
        <end position="76"/>
    </location>
</feature>
<evidence type="ECO:0000256" key="1">
    <source>
        <dbReference type="ARBA" id="ARBA00011518"/>
    </source>
</evidence>
<dbReference type="WormBase" id="CBG05357">
    <property type="protein sequence ID" value="CBP45798"/>
    <property type="gene ID" value="WBGene00027819"/>
    <property type="gene designation" value="Cbr-col-33"/>
</dbReference>
<keyword evidence="2" id="KW-0677">Repeat</keyword>
<protein>
    <submittedName>
        <fullName evidence="6">Protein CBG05357</fullName>
    </submittedName>
</protein>
<evidence type="ECO:0000256" key="3">
    <source>
        <dbReference type="ARBA" id="ARBA00023157"/>
    </source>
</evidence>
<dbReference type="Proteomes" id="UP000008549">
    <property type="component" value="Unassembled WGS sequence"/>
</dbReference>
<reference evidence="6 7" key="1">
    <citation type="journal article" date="2003" name="PLoS Biol.">
        <title>The genome sequence of Caenorhabditis briggsae: a platform for comparative genomics.</title>
        <authorList>
            <person name="Stein L.D."/>
            <person name="Bao Z."/>
            <person name="Blasiar D."/>
            <person name="Blumenthal T."/>
            <person name="Brent M.R."/>
            <person name="Chen N."/>
            <person name="Chinwalla A."/>
            <person name="Clarke L."/>
            <person name="Clee C."/>
            <person name="Coghlan A."/>
            <person name="Coulson A."/>
            <person name="D'Eustachio P."/>
            <person name="Fitch D.H."/>
            <person name="Fulton L.A."/>
            <person name="Fulton R.E."/>
            <person name="Griffiths-Jones S."/>
            <person name="Harris T.W."/>
            <person name="Hillier L.W."/>
            <person name="Kamath R."/>
            <person name="Kuwabara P.E."/>
            <person name="Mardis E.R."/>
            <person name="Marra M.A."/>
            <person name="Miner T.L."/>
            <person name="Minx P."/>
            <person name="Mullikin J.C."/>
            <person name="Plumb R.W."/>
            <person name="Rogers J."/>
            <person name="Schein J.E."/>
            <person name="Sohrmann M."/>
            <person name="Spieth J."/>
            <person name="Stajich J.E."/>
            <person name="Wei C."/>
            <person name="Willey D."/>
            <person name="Wilson R.K."/>
            <person name="Durbin R."/>
            <person name="Waterston R.H."/>
        </authorList>
    </citation>
    <scope>NUCLEOTIDE SEQUENCE [LARGE SCALE GENOMIC DNA]</scope>
    <source>
        <strain evidence="6 7">AF16</strain>
    </source>
</reference>
<feature type="transmembrane region" description="Helical" evidence="4">
    <location>
        <begin position="75"/>
        <end position="98"/>
    </location>
</feature>
<evidence type="ECO:0000256" key="4">
    <source>
        <dbReference type="SAM" id="Phobius"/>
    </source>
</evidence>
<dbReference type="KEGG" id="cbr:CBG_05357"/>
<dbReference type="SMART" id="SM01088">
    <property type="entry name" value="Col_cuticle_N"/>
    <property type="match status" value="1"/>
</dbReference>
<dbReference type="InterPro" id="IPR002486">
    <property type="entry name" value="Col_cuticle_N"/>
</dbReference>
<dbReference type="STRING" id="6238.A8WZN9"/>
<evidence type="ECO:0000313" key="7">
    <source>
        <dbReference type="Proteomes" id="UP000008549"/>
    </source>
</evidence>
<dbReference type="eggNOG" id="KOG3544">
    <property type="taxonomic scope" value="Eukaryota"/>
</dbReference>
<dbReference type="RefSeq" id="XP_002634762.1">
    <property type="nucleotide sequence ID" value="XM_002634716.1"/>
</dbReference>
<dbReference type="Pfam" id="PF01484">
    <property type="entry name" value="Col_cuticle_N"/>
    <property type="match status" value="1"/>
</dbReference>
<dbReference type="InParanoid" id="A8WZN9"/>
<keyword evidence="4" id="KW-1133">Transmembrane helix</keyword>
<dbReference type="HOGENOM" id="CLU_2322476_0_0_1"/>
<keyword evidence="3" id="KW-1015">Disulfide bond</keyword>
<feature type="transmembrane region" description="Helical" evidence="4">
    <location>
        <begin position="12"/>
        <end position="38"/>
    </location>
</feature>
<evidence type="ECO:0000313" key="8">
    <source>
        <dbReference type="WormBase" id="CBG05357"/>
    </source>
</evidence>
<keyword evidence="4" id="KW-0812">Transmembrane</keyword>
<evidence type="ECO:0000256" key="2">
    <source>
        <dbReference type="ARBA" id="ARBA00022737"/>
    </source>
</evidence>
<sequence length="99" mass="10942">MEIQEIKNRMKAYRFVAYSAVAFSVVAVISVCVTLPMVHNYVHHVKRTMQNEIVYCRTPTIGGPSSSKSRGLDHVLQIVFFVIQLVISILLGCSGGLCA</sequence>
<evidence type="ECO:0000259" key="5">
    <source>
        <dbReference type="SMART" id="SM01088"/>
    </source>
</evidence>
<gene>
    <name evidence="8" type="primary">col-33</name>
    <name evidence="6 8" type="ORF">CBG05357</name>
    <name evidence="6" type="ORF">CBG_05357</name>
</gene>
<dbReference type="EMBL" id="HE601337">
    <property type="protein sequence ID" value="CAP25849.1"/>
    <property type="molecule type" value="Genomic_DNA"/>
</dbReference>